<protein>
    <submittedName>
        <fullName evidence="1">Phage portal protein</fullName>
    </submittedName>
</protein>
<organism evidence="1 2">
    <name type="scientific">Candidatus Egerieicola faecale</name>
    <dbReference type="NCBI Taxonomy" id="2840774"/>
    <lineage>
        <taxon>Bacteria</taxon>
        <taxon>Bacillati</taxon>
        <taxon>Bacillota</taxon>
        <taxon>Clostridia</taxon>
        <taxon>Eubacteriales</taxon>
        <taxon>Oscillospiraceae</taxon>
        <taxon>Oscillospiraceae incertae sedis</taxon>
        <taxon>Candidatus Egerieicola</taxon>
    </lineage>
</organism>
<reference evidence="1" key="2">
    <citation type="journal article" date="2021" name="PeerJ">
        <title>Extensive microbial diversity within the chicken gut microbiome revealed by metagenomics and culture.</title>
        <authorList>
            <person name="Gilroy R."/>
            <person name="Ravi A."/>
            <person name="Getino M."/>
            <person name="Pursley I."/>
            <person name="Horton D.L."/>
            <person name="Alikhan N.F."/>
            <person name="Baker D."/>
            <person name="Gharbi K."/>
            <person name="Hall N."/>
            <person name="Watson M."/>
            <person name="Adriaenssens E.M."/>
            <person name="Foster-Nyarko E."/>
            <person name="Jarju S."/>
            <person name="Secka A."/>
            <person name="Antonio M."/>
            <person name="Oren A."/>
            <person name="Chaudhuri R.R."/>
            <person name="La Ragione R."/>
            <person name="Hildebrand F."/>
            <person name="Pallen M.J."/>
        </authorList>
    </citation>
    <scope>NUCLEOTIDE SEQUENCE</scope>
    <source>
        <strain evidence="1">4509</strain>
    </source>
</reference>
<gene>
    <name evidence="1" type="ORF">IAD19_07610</name>
</gene>
<evidence type="ECO:0000313" key="2">
    <source>
        <dbReference type="Proteomes" id="UP000824082"/>
    </source>
</evidence>
<accession>A0A9D1IUS7</accession>
<name>A0A9D1IUS7_9FIRM</name>
<sequence length="377" mass="41815">MRKRTKAHDSRWGIIQTRPRPLWAGEGSVSLAPAAYPVLLGIRQAIPMVDAALRRLVRLAGGVKITCGDPGIQQRLEEFLSRVPVNGINHGLGSFLDGHLDSMLTYGNGVGEMVTDEAGTQILGLFNADPSILRVKEDSDPLEPDFLVQQGVEYRPVENKQWLLYSAHDPAPGQIVGRSVLEGLPAVSETLTVIFRSIRSNFERVGNVRYAVTYQPTAEDQPYAGERARQIAREWSRGMESAAQGQVQDLVAVGNISIKAIGSDNQILDTEIPVRQLLEQIIAKLGVPPFLLGLSWSTTERMAQQQTTILASELSYYRRLLEPVIQKICRTWMGLNGVYSPVTLEWEAVDLQDQLQQAQAEYYRARAQEITSQEGNP</sequence>
<dbReference type="AlphaFoldDB" id="A0A9D1IUS7"/>
<reference evidence="1" key="1">
    <citation type="submission" date="2020-10" db="EMBL/GenBank/DDBJ databases">
        <authorList>
            <person name="Gilroy R."/>
        </authorList>
    </citation>
    <scope>NUCLEOTIDE SEQUENCE</scope>
    <source>
        <strain evidence="1">4509</strain>
    </source>
</reference>
<dbReference type="EMBL" id="DVMX01000143">
    <property type="protein sequence ID" value="HIU42404.1"/>
    <property type="molecule type" value="Genomic_DNA"/>
</dbReference>
<proteinExistence type="predicted"/>
<comment type="caution">
    <text evidence="1">The sequence shown here is derived from an EMBL/GenBank/DDBJ whole genome shotgun (WGS) entry which is preliminary data.</text>
</comment>
<dbReference type="Proteomes" id="UP000824082">
    <property type="component" value="Unassembled WGS sequence"/>
</dbReference>
<evidence type="ECO:0000313" key="1">
    <source>
        <dbReference type="EMBL" id="HIU42404.1"/>
    </source>
</evidence>